<evidence type="ECO:0000313" key="2">
    <source>
        <dbReference type="EMBL" id="KAK3288428.1"/>
    </source>
</evidence>
<comment type="caution">
    <text evidence="2">The sequence shown here is derived from an EMBL/GenBank/DDBJ whole genome shotgun (WGS) entry which is preliminary data.</text>
</comment>
<dbReference type="PANTHER" id="PTHR48462:SF1">
    <property type="entry name" value="PROTEIN, PUTATIVE-RELATED"/>
    <property type="match status" value="1"/>
</dbReference>
<reference evidence="2 3" key="1">
    <citation type="journal article" date="2015" name="Genome Biol. Evol.">
        <title>Comparative Genomics of a Bacterivorous Green Alga Reveals Evolutionary Causalities and Consequences of Phago-Mixotrophic Mode of Nutrition.</title>
        <authorList>
            <person name="Burns J.A."/>
            <person name="Paasch A."/>
            <person name="Narechania A."/>
            <person name="Kim E."/>
        </authorList>
    </citation>
    <scope>NUCLEOTIDE SEQUENCE [LARGE SCALE GENOMIC DNA]</scope>
    <source>
        <strain evidence="2 3">PLY_AMNH</strain>
    </source>
</reference>
<dbReference type="Proteomes" id="UP001190700">
    <property type="component" value="Unassembled WGS sequence"/>
</dbReference>
<evidence type="ECO:0008006" key="4">
    <source>
        <dbReference type="Google" id="ProtNLM"/>
    </source>
</evidence>
<dbReference type="EMBL" id="LGRX02000482">
    <property type="protein sequence ID" value="KAK3288428.1"/>
    <property type="molecule type" value="Genomic_DNA"/>
</dbReference>
<gene>
    <name evidence="2" type="ORF">CYMTET_4085</name>
</gene>
<feature type="compositionally biased region" description="Low complexity" evidence="1">
    <location>
        <begin position="984"/>
        <end position="995"/>
    </location>
</feature>
<feature type="region of interest" description="Disordered" evidence="1">
    <location>
        <begin position="18"/>
        <end position="37"/>
    </location>
</feature>
<protein>
    <recommendedName>
        <fullName evidence="4">Reverse transcriptase domain-containing protein</fullName>
    </recommendedName>
</protein>
<evidence type="ECO:0000313" key="3">
    <source>
        <dbReference type="Proteomes" id="UP001190700"/>
    </source>
</evidence>
<sequence>MLYTKLISSHLQIPIGRGNPRAAGRAQGQHGGESLVGDPDGLGEAGWTWLRGLSVDECAVSDFPSLMVPKKLWGLFTECVMVALRRMRVIKERCARFLRGEWEGLHAEVPGDRRAVAEADEERVLRDAVRLVKAGQLGKAAKRLELAKLAPATEETLLKLERLHPAGTGRRQDVGEDRRRELRGQALELDEKTFDDVMRNLPRASGPGSSQWRWEHMWAVHVSGGRDALLEVCNHLAAGRAPAGVREWLAGARLVALLKDDLGVNVRPIACDEVLQKLVAKVICRQRAKALRARFCGRRQDDEHGGLRAAQIGVAVKGGADLGVHTVQAALDRPPEWVCVKADARNAFNAVHREAMFEAIERDFPELWAWTDLCYEVVLERVQEGHPSVVIFAYLDDAFIGPSGARGELDFIDVLGVPVGKAEAVSVEMLKKVEELCGILPLLNKLGHAQAQGLLLRFCAHPRLGFWLRGVPPEMMREAAEEHDRRMQGALRDLLPGGGLAWHSCEFATLPHGMGLTKAARVSSAAWLGGFAQVWEDMRELFPTVTAGTEDLGAESDLPYVNSLQAAMQKVSEAMEVIGEARGANEHLPPQVPKADDVNKLSDYNRSQKRAQLVYAAVLLSADWLWLAGHVGASRLPWLFSVTCNSIGPAFLRGVPCCPALELSSAEYRVALRHILHAEQPLLGQVEECPDCGGERDPTRTHLLACRGGVGAGGGNWYSFIHHKLQRVLFEVAESAYPLASALHDDFAGYLTYSRNHCPDVTVLDAEGPGQHVLFDVATARPMSDAHLGAAMMAPGAAAKKVEESKVATYGDVRPHHFIPFGVEVYGGLGPAAYGFLRKTQRRFRERRYMEANAEGGEQVDGNGDGEKDEDEKGARGGAVGWKEKWIRLLSFALARGVAGLIIRRAVGRCPAGSGWRWVGGGRVRGGVGPGLDRGEADRREGAERLALMDRAWEDAFEETDYATQDGSGGGTQKSEVTRCERSGQAPGEAGEAGAMASRLLESMEDVRREAEHLGIVGGRGGGTAEARSGGVREGIGGLSQAASSVEDILNEWDDLLSPGPGSGVWTQEQSGASPEQAMALAEGGVATLMGASRRVAGLLGGVDGMGELMRMTGEMWGGPRVELTHAGPLRARGPIPAAMTTYNRLHGSIRHLISFRAHRARLLAVPELTAVGGSGVMWDVGLVVEGWLDWQSSGGRDEPASGTRRQCAGGADAEGLGWLSEA</sequence>
<organism evidence="2 3">
    <name type="scientific">Cymbomonas tetramitiformis</name>
    <dbReference type="NCBI Taxonomy" id="36881"/>
    <lineage>
        <taxon>Eukaryota</taxon>
        <taxon>Viridiplantae</taxon>
        <taxon>Chlorophyta</taxon>
        <taxon>Pyramimonadophyceae</taxon>
        <taxon>Pyramimonadales</taxon>
        <taxon>Pyramimonadaceae</taxon>
        <taxon>Cymbomonas</taxon>
    </lineage>
</organism>
<proteinExistence type="predicted"/>
<keyword evidence="3" id="KW-1185">Reference proteome</keyword>
<name>A0AAE0H1Y9_9CHLO</name>
<dbReference type="PANTHER" id="PTHR48462">
    <property type="entry name" value="PROTEIN, PUTATIVE-RELATED"/>
    <property type="match status" value="1"/>
</dbReference>
<dbReference type="AlphaFoldDB" id="A0AAE0H1Y9"/>
<evidence type="ECO:0000256" key="1">
    <source>
        <dbReference type="SAM" id="MobiDB-lite"/>
    </source>
</evidence>
<feature type="region of interest" description="Disordered" evidence="1">
    <location>
        <begin position="1194"/>
        <end position="1223"/>
    </location>
</feature>
<accession>A0AAE0H1Y9</accession>
<feature type="region of interest" description="Disordered" evidence="1">
    <location>
        <begin position="962"/>
        <end position="995"/>
    </location>
</feature>
<feature type="region of interest" description="Disordered" evidence="1">
    <location>
        <begin position="851"/>
        <end position="877"/>
    </location>
</feature>